<dbReference type="Proteomes" id="UP000299102">
    <property type="component" value="Unassembled WGS sequence"/>
</dbReference>
<gene>
    <name evidence="1" type="ORF">EVAR_87257_1</name>
</gene>
<proteinExistence type="predicted"/>
<organism evidence="1 2">
    <name type="scientific">Eumeta variegata</name>
    <name type="common">Bagworm moth</name>
    <name type="synonym">Eumeta japonica</name>
    <dbReference type="NCBI Taxonomy" id="151549"/>
    <lineage>
        <taxon>Eukaryota</taxon>
        <taxon>Metazoa</taxon>
        <taxon>Ecdysozoa</taxon>
        <taxon>Arthropoda</taxon>
        <taxon>Hexapoda</taxon>
        <taxon>Insecta</taxon>
        <taxon>Pterygota</taxon>
        <taxon>Neoptera</taxon>
        <taxon>Endopterygota</taxon>
        <taxon>Lepidoptera</taxon>
        <taxon>Glossata</taxon>
        <taxon>Ditrysia</taxon>
        <taxon>Tineoidea</taxon>
        <taxon>Psychidae</taxon>
        <taxon>Oiketicinae</taxon>
        <taxon>Eumeta</taxon>
    </lineage>
</organism>
<keyword evidence="2" id="KW-1185">Reference proteome</keyword>
<reference evidence="1 2" key="1">
    <citation type="journal article" date="2019" name="Commun. Biol.">
        <title>The bagworm genome reveals a unique fibroin gene that provides high tensile strength.</title>
        <authorList>
            <person name="Kono N."/>
            <person name="Nakamura H."/>
            <person name="Ohtoshi R."/>
            <person name="Tomita M."/>
            <person name="Numata K."/>
            <person name="Arakawa K."/>
        </authorList>
    </citation>
    <scope>NUCLEOTIDE SEQUENCE [LARGE SCALE GENOMIC DNA]</scope>
</reference>
<sequence>MHFALCKRNSIGRLRECNIPTVRVAPQSSFQISFGGGAPRMGAAARPQPPTCAAVHSPRNPRLTGGHYSRVPSRSSQIDVGSALRRLTNRCRYRGVEVRVLSIRRDASLPGHFSAAAAWAIWGHDYRVTTSIIVSRGTGGSRESAVTAAPALTK</sequence>
<dbReference type="AlphaFoldDB" id="A0A4C1YP27"/>
<comment type="caution">
    <text evidence="1">The sequence shown here is derived from an EMBL/GenBank/DDBJ whole genome shotgun (WGS) entry which is preliminary data.</text>
</comment>
<dbReference type="EMBL" id="BGZK01001307">
    <property type="protein sequence ID" value="GBP76870.1"/>
    <property type="molecule type" value="Genomic_DNA"/>
</dbReference>
<evidence type="ECO:0000313" key="2">
    <source>
        <dbReference type="Proteomes" id="UP000299102"/>
    </source>
</evidence>
<name>A0A4C1YP27_EUMVA</name>
<accession>A0A4C1YP27</accession>
<evidence type="ECO:0000313" key="1">
    <source>
        <dbReference type="EMBL" id="GBP76870.1"/>
    </source>
</evidence>
<protein>
    <submittedName>
        <fullName evidence="1">Uncharacterized protein</fullName>
    </submittedName>
</protein>